<dbReference type="InterPro" id="IPR013783">
    <property type="entry name" value="Ig-like_fold"/>
</dbReference>
<dbReference type="InterPro" id="IPR013106">
    <property type="entry name" value="Ig_V-set"/>
</dbReference>
<evidence type="ECO:0000313" key="13">
    <source>
        <dbReference type="Proteomes" id="UP000503349"/>
    </source>
</evidence>
<dbReference type="InterPro" id="IPR047164">
    <property type="entry name" value="OX2G-like"/>
</dbReference>
<evidence type="ECO:0000256" key="3">
    <source>
        <dbReference type="ARBA" id="ARBA00022729"/>
    </source>
</evidence>
<keyword evidence="3 10" id="KW-0732">Signal</keyword>
<evidence type="ECO:0000256" key="8">
    <source>
        <dbReference type="ARBA" id="ARBA00023319"/>
    </source>
</evidence>
<dbReference type="SUPFAM" id="SSF48726">
    <property type="entry name" value="Immunoglobulin"/>
    <property type="match status" value="3"/>
</dbReference>
<evidence type="ECO:0000256" key="5">
    <source>
        <dbReference type="ARBA" id="ARBA00023136"/>
    </source>
</evidence>
<protein>
    <submittedName>
        <fullName evidence="12">OX-2 membrane glycoprotein</fullName>
    </submittedName>
</protein>
<sequence length="366" mass="39780">MCGSALPLSLLLWTAISTTEGKVTALASVTAEAGRPFILGCNITTVAGDTIRQVRWTNNLNKLILAYEQSVPVRISHQQANIQLTRHHNDASYITIKNVQPQDEGCYTCYFDVFPSGSQEAKTCIKVSGRVHLHGNKTAISGKPATLSCWYSISKQVVQVLWKKTAEQGDTTRVVSYAMNGHYNLEKQFVDRVNLSRTLDNSELTIQSVKTEDEACYTCEFHTYPDGSKSGTACLSVYVLPNPEVTHVTMSTGITEANCTAQSRPAAEITWNVDGDNRTSGPPIVSEYDQGDGTTIVTSTLSFQTVLLNQVKCIVNHSGLEKPLSVSVNPNMAPAMVILLSVCGVAAVLLLCLCVCLCKCFVCIED</sequence>
<dbReference type="InterPro" id="IPR013162">
    <property type="entry name" value="CD80_C2-set"/>
</dbReference>
<feature type="chain" id="PRO_5026076972" evidence="10">
    <location>
        <begin position="22"/>
        <end position="366"/>
    </location>
</feature>
<evidence type="ECO:0000256" key="4">
    <source>
        <dbReference type="ARBA" id="ARBA00022989"/>
    </source>
</evidence>
<reference evidence="13" key="2">
    <citation type="submission" date="2019-02" db="EMBL/GenBank/DDBJ databases">
        <title>Opniocepnalus argus Var Kimnra genome.</title>
        <authorList>
            <person name="Zhou C."/>
            <person name="Xiao S."/>
        </authorList>
    </citation>
    <scope>NUCLEOTIDE SEQUENCE [LARGE SCALE GENOMIC DNA]</scope>
</reference>
<feature type="domain" description="Ig-like" evidence="11">
    <location>
        <begin position="243"/>
        <end position="327"/>
    </location>
</feature>
<evidence type="ECO:0000256" key="1">
    <source>
        <dbReference type="ARBA" id="ARBA00004167"/>
    </source>
</evidence>
<dbReference type="AlphaFoldDB" id="A0A6G1PE12"/>
<evidence type="ECO:0000259" key="11">
    <source>
        <dbReference type="PROSITE" id="PS50835"/>
    </source>
</evidence>
<accession>A0A6G1PE12</accession>
<feature type="transmembrane region" description="Helical" evidence="9">
    <location>
        <begin position="335"/>
        <end position="362"/>
    </location>
</feature>
<comment type="subcellular location">
    <subcellularLocation>
        <location evidence="1">Membrane</location>
        <topology evidence="1">Single-pass membrane protein</topology>
    </subcellularLocation>
</comment>
<evidence type="ECO:0000256" key="6">
    <source>
        <dbReference type="ARBA" id="ARBA00023157"/>
    </source>
</evidence>
<evidence type="ECO:0000256" key="10">
    <source>
        <dbReference type="SAM" id="SignalP"/>
    </source>
</evidence>
<dbReference type="PROSITE" id="PS50835">
    <property type="entry name" value="IG_LIKE"/>
    <property type="match status" value="3"/>
</dbReference>
<evidence type="ECO:0000313" key="12">
    <source>
        <dbReference type="EMBL" id="KAF3688482.1"/>
    </source>
</evidence>
<dbReference type="GO" id="GO:0034113">
    <property type="term" value="P:heterotypic cell-cell adhesion"/>
    <property type="evidence" value="ECO:0007669"/>
    <property type="project" value="TreeGrafter"/>
</dbReference>
<keyword evidence="8" id="KW-0393">Immunoglobulin domain</keyword>
<dbReference type="InterPro" id="IPR003599">
    <property type="entry name" value="Ig_sub"/>
</dbReference>
<keyword evidence="13" id="KW-1185">Reference proteome</keyword>
<feature type="domain" description="Ig-like" evidence="11">
    <location>
        <begin position="7"/>
        <end position="109"/>
    </location>
</feature>
<evidence type="ECO:0000256" key="9">
    <source>
        <dbReference type="SAM" id="Phobius"/>
    </source>
</evidence>
<evidence type="ECO:0000256" key="2">
    <source>
        <dbReference type="ARBA" id="ARBA00022692"/>
    </source>
</evidence>
<gene>
    <name evidence="12" type="ORF">EXN66_Car004154</name>
</gene>
<dbReference type="Proteomes" id="UP000503349">
    <property type="component" value="Chromosome 4"/>
</dbReference>
<dbReference type="GO" id="GO:0043025">
    <property type="term" value="C:neuronal cell body"/>
    <property type="evidence" value="ECO:0007669"/>
    <property type="project" value="TreeGrafter"/>
</dbReference>
<keyword evidence="7" id="KW-0325">Glycoprotein</keyword>
<feature type="domain" description="Ig-like" evidence="11">
    <location>
        <begin position="115"/>
        <end position="236"/>
    </location>
</feature>
<name>A0A6G1PE12_CHAAH</name>
<dbReference type="GO" id="GO:0098632">
    <property type="term" value="F:cell-cell adhesion mediator activity"/>
    <property type="evidence" value="ECO:0007669"/>
    <property type="project" value="InterPro"/>
</dbReference>
<keyword evidence="2 9" id="KW-0812">Transmembrane</keyword>
<evidence type="ECO:0000256" key="7">
    <source>
        <dbReference type="ARBA" id="ARBA00023180"/>
    </source>
</evidence>
<proteinExistence type="predicted"/>
<dbReference type="InterPro" id="IPR036179">
    <property type="entry name" value="Ig-like_dom_sf"/>
</dbReference>
<dbReference type="PANTHER" id="PTHR46841">
    <property type="entry name" value="OX-2 MEMBRANE GLYCOPROTEIN"/>
    <property type="match status" value="1"/>
</dbReference>
<dbReference type="InterPro" id="IPR007110">
    <property type="entry name" value="Ig-like_dom"/>
</dbReference>
<reference evidence="12 13" key="1">
    <citation type="submission" date="2019-02" db="EMBL/GenBank/DDBJ databases">
        <title>Opniocepnalus argus genome.</title>
        <authorList>
            <person name="Zhou C."/>
            <person name="Xiao S."/>
        </authorList>
    </citation>
    <scope>NUCLEOTIDE SEQUENCE [LARGE SCALE GENOMIC DNA]</scope>
    <source>
        <strain evidence="12">OARG1902GOOAL</strain>
        <tissue evidence="12">Muscle</tissue>
    </source>
</reference>
<keyword evidence="6" id="KW-1015">Disulfide bond</keyword>
<dbReference type="GO" id="GO:0016020">
    <property type="term" value="C:membrane"/>
    <property type="evidence" value="ECO:0007669"/>
    <property type="project" value="UniProtKB-SubCell"/>
</dbReference>
<dbReference type="Pfam" id="PF08205">
    <property type="entry name" value="C2-set_2"/>
    <property type="match status" value="1"/>
</dbReference>
<dbReference type="SMART" id="SM00406">
    <property type="entry name" value="IGv"/>
    <property type="match status" value="2"/>
</dbReference>
<organism evidence="12 13">
    <name type="scientific">Channa argus</name>
    <name type="common">Northern snakehead</name>
    <name type="synonym">Ophicephalus argus</name>
    <dbReference type="NCBI Taxonomy" id="215402"/>
    <lineage>
        <taxon>Eukaryota</taxon>
        <taxon>Metazoa</taxon>
        <taxon>Chordata</taxon>
        <taxon>Craniata</taxon>
        <taxon>Vertebrata</taxon>
        <taxon>Euteleostomi</taxon>
        <taxon>Actinopterygii</taxon>
        <taxon>Neopterygii</taxon>
        <taxon>Teleostei</taxon>
        <taxon>Neoteleostei</taxon>
        <taxon>Acanthomorphata</taxon>
        <taxon>Anabantaria</taxon>
        <taxon>Anabantiformes</taxon>
        <taxon>Channoidei</taxon>
        <taxon>Channidae</taxon>
        <taxon>Channa</taxon>
    </lineage>
</organism>
<feature type="signal peptide" evidence="10">
    <location>
        <begin position="1"/>
        <end position="21"/>
    </location>
</feature>
<keyword evidence="5 9" id="KW-0472">Membrane</keyword>
<dbReference type="SMART" id="SM00409">
    <property type="entry name" value="IG"/>
    <property type="match status" value="2"/>
</dbReference>
<dbReference type="GO" id="GO:0030424">
    <property type="term" value="C:axon"/>
    <property type="evidence" value="ECO:0007669"/>
    <property type="project" value="TreeGrafter"/>
</dbReference>
<dbReference type="Gene3D" id="2.60.40.10">
    <property type="entry name" value="Immunoglobulins"/>
    <property type="match status" value="3"/>
</dbReference>
<dbReference type="GO" id="GO:0150079">
    <property type="term" value="P:negative regulation of neuroinflammatory response"/>
    <property type="evidence" value="ECO:0007669"/>
    <property type="project" value="TreeGrafter"/>
</dbReference>
<dbReference type="PANTHER" id="PTHR46841:SF4">
    <property type="entry name" value="SC:D189"/>
    <property type="match status" value="1"/>
</dbReference>
<dbReference type="EMBL" id="CM015715">
    <property type="protein sequence ID" value="KAF3688482.1"/>
    <property type="molecule type" value="Genomic_DNA"/>
</dbReference>
<dbReference type="GO" id="GO:0009986">
    <property type="term" value="C:cell surface"/>
    <property type="evidence" value="ECO:0007669"/>
    <property type="project" value="TreeGrafter"/>
</dbReference>
<keyword evidence="4 9" id="KW-1133">Transmembrane helix</keyword>
<dbReference type="Pfam" id="PF07686">
    <property type="entry name" value="V-set"/>
    <property type="match status" value="2"/>
</dbReference>